<organism evidence="2 3">
    <name type="scientific">Salinihabitans flavidus</name>
    <dbReference type="NCBI Taxonomy" id="569882"/>
    <lineage>
        <taxon>Bacteria</taxon>
        <taxon>Pseudomonadati</taxon>
        <taxon>Pseudomonadota</taxon>
        <taxon>Alphaproteobacteria</taxon>
        <taxon>Rhodobacterales</taxon>
        <taxon>Roseobacteraceae</taxon>
        <taxon>Salinihabitans</taxon>
    </lineage>
</organism>
<dbReference type="Pfam" id="PF00534">
    <property type="entry name" value="Glycos_transf_1"/>
    <property type="match status" value="1"/>
</dbReference>
<proteinExistence type="predicted"/>
<dbReference type="SUPFAM" id="SSF53756">
    <property type="entry name" value="UDP-Glycosyltransferase/glycogen phosphorylase"/>
    <property type="match status" value="1"/>
</dbReference>
<dbReference type="OrthoDB" id="7840122at2"/>
<dbReference type="Gene3D" id="3.40.50.2000">
    <property type="entry name" value="Glycogen Phosphorylase B"/>
    <property type="match status" value="1"/>
</dbReference>
<dbReference type="EMBL" id="FODS01000014">
    <property type="protein sequence ID" value="SEO85260.1"/>
    <property type="molecule type" value="Genomic_DNA"/>
</dbReference>
<name>A0A1H8T2P0_9RHOB</name>
<keyword evidence="3" id="KW-1185">Reference proteome</keyword>
<keyword evidence="2" id="KW-0808">Transferase</keyword>
<dbReference type="STRING" id="569882.SAMN04490248_11418"/>
<dbReference type="CDD" id="cd03801">
    <property type="entry name" value="GT4_PimA-like"/>
    <property type="match status" value="1"/>
</dbReference>
<dbReference type="PANTHER" id="PTHR45947">
    <property type="entry name" value="SULFOQUINOVOSYL TRANSFERASE SQD2"/>
    <property type="match status" value="1"/>
</dbReference>
<dbReference type="InterPro" id="IPR001296">
    <property type="entry name" value="Glyco_trans_1"/>
</dbReference>
<protein>
    <submittedName>
        <fullName evidence="2">Glycosyl transferases group 1</fullName>
    </submittedName>
</protein>
<dbReference type="GO" id="GO:0016757">
    <property type="term" value="F:glycosyltransferase activity"/>
    <property type="evidence" value="ECO:0007669"/>
    <property type="project" value="InterPro"/>
</dbReference>
<sequence length="376" mass="42318">MRHMSLSTKRGATASLRPLHVLLCPDQPNWAFDNIAVNIARYCGPHRISKLYMGEISGDGSRLFRTILARGVDVCHVFWREDLFRMLQREALQNAARALGMEDDMLPRAIGSVAFTSSVYDHLFTADEEIGQRRAGFAAIDGYTVSSNRLFQIYQGRSEVPAPDATIRDGVDTAHFTPRTDERLSCRPLTIGWAGNSAWGRASQGYDVKGYTRLFEPMIARLRAKGHDVEIRVADPRVGRIPFSDMPDFYRGLDIFVCTSAIEGTPNTVLEAMACGVPVISTDVGIVPEIFGPLQRRFILDPPEPDLFAAAVIEMTSEPRLIADIKVENRNQAMLQSWENTTKGWWPFWELCAARAQDPRLSERRENWLRLLMNGD</sequence>
<dbReference type="InterPro" id="IPR050194">
    <property type="entry name" value="Glycosyltransferase_grp1"/>
</dbReference>
<feature type="domain" description="Glycosyl transferase family 1" evidence="1">
    <location>
        <begin position="239"/>
        <end position="326"/>
    </location>
</feature>
<accession>A0A1H8T2P0</accession>
<reference evidence="2 3" key="1">
    <citation type="submission" date="2016-10" db="EMBL/GenBank/DDBJ databases">
        <authorList>
            <person name="de Groot N.N."/>
        </authorList>
    </citation>
    <scope>NUCLEOTIDE SEQUENCE [LARGE SCALE GENOMIC DNA]</scope>
    <source>
        <strain evidence="2 3">DSM 27842</strain>
    </source>
</reference>
<evidence type="ECO:0000313" key="3">
    <source>
        <dbReference type="Proteomes" id="UP000198893"/>
    </source>
</evidence>
<dbReference type="PANTHER" id="PTHR45947:SF3">
    <property type="entry name" value="SULFOQUINOVOSYL TRANSFERASE SQD2"/>
    <property type="match status" value="1"/>
</dbReference>
<evidence type="ECO:0000259" key="1">
    <source>
        <dbReference type="Pfam" id="PF00534"/>
    </source>
</evidence>
<dbReference type="AlphaFoldDB" id="A0A1H8T2P0"/>
<gene>
    <name evidence="2" type="ORF">SAMN04490248_11418</name>
</gene>
<dbReference type="Proteomes" id="UP000198893">
    <property type="component" value="Unassembled WGS sequence"/>
</dbReference>
<evidence type="ECO:0000313" key="2">
    <source>
        <dbReference type="EMBL" id="SEO85260.1"/>
    </source>
</evidence>